<evidence type="ECO:0008006" key="2">
    <source>
        <dbReference type="Google" id="ProtNLM"/>
    </source>
</evidence>
<name>A0A382M2R4_9ZZZZ</name>
<protein>
    <recommendedName>
        <fullName evidence="2">DNA methylase adenine-specific domain-containing protein</fullName>
    </recommendedName>
</protein>
<dbReference type="EMBL" id="UINC01090864">
    <property type="protein sequence ID" value="SVC43173.1"/>
    <property type="molecule type" value="Genomic_DNA"/>
</dbReference>
<feature type="non-terminal residue" evidence="1">
    <location>
        <position position="201"/>
    </location>
</feature>
<gene>
    <name evidence="1" type="ORF">METZ01_LOCUS296027</name>
</gene>
<dbReference type="InterPro" id="IPR029063">
    <property type="entry name" value="SAM-dependent_MTases_sf"/>
</dbReference>
<accession>A0A382M2R4</accession>
<sequence>MASAFGPDSPVFLQTYPELLSLFQYVKDVPEVSLRFRLWGTYRPSGSGAPEDDEANFIRETYLALLARLVARLFLDGSPLPSDAEELTKILDGEFFQERFITNFIEEDFFTWLLCPPVLDQGLALMVTLADSLSIYNLGGCESNVLLDLYKRFMAAPSEDDSGIIPVPGWLAGYVLSEDTESPVDPNHSVLDPCCGSGEFL</sequence>
<organism evidence="1">
    <name type="scientific">marine metagenome</name>
    <dbReference type="NCBI Taxonomy" id="408172"/>
    <lineage>
        <taxon>unclassified sequences</taxon>
        <taxon>metagenomes</taxon>
        <taxon>ecological metagenomes</taxon>
    </lineage>
</organism>
<dbReference type="SUPFAM" id="SSF53335">
    <property type="entry name" value="S-adenosyl-L-methionine-dependent methyltransferases"/>
    <property type="match status" value="1"/>
</dbReference>
<dbReference type="AlphaFoldDB" id="A0A382M2R4"/>
<evidence type="ECO:0000313" key="1">
    <source>
        <dbReference type="EMBL" id="SVC43173.1"/>
    </source>
</evidence>
<proteinExistence type="predicted"/>
<reference evidence="1" key="1">
    <citation type="submission" date="2018-05" db="EMBL/GenBank/DDBJ databases">
        <authorList>
            <person name="Lanie J.A."/>
            <person name="Ng W.-L."/>
            <person name="Kazmierczak K.M."/>
            <person name="Andrzejewski T.M."/>
            <person name="Davidsen T.M."/>
            <person name="Wayne K.J."/>
            <person name="Tettelin H."/>
            <person name="Glass J.I."/>
            <person name="Rusch D."/>
            <person name="Podicherti R."/>
            <person name="Tsui H.-C.T."/>
            <person name="Winkler M.E."/>
        </authorList>
    </citation>
    <scope>NUCLEOTIDE SEQUENCE</scope>
</reference>